<evidence type="ECO:0000313" key="2">
    <source>
        <dbReference type="Proteomes" id="UP000030321"/>
    </source>
</evidence>
<protein>
    <submittedName>
        <fullName evidence="1">Mobile element protein</fullName>
    </submittedName>
</protein>
<sequence length="51" mass="6045">MRFLEEMVKIFPTAEIRCLGGDWEFVGQAWLPYLLLEPSLFFRIRIPATDK</sequence>
<dbReference type="AlphaFoldDB" id="A0A0A1VWU7"/>
<reference evidence="2" key="1">
    <citation type="journal article" date="2015" name="Genome">
        <title>Whole Genome Sequence of the Non-Microcystin-Producing Microcystis aeruginosa Strain NIES-44.</title>
        <authorList>
            <person name="Okano K."/>
            <person name="Miyata N."/>
            <person name="Ozaki Y."/>
        </authorList>
    </citation>
    <scope>NUCLEOTIDE SEQUENCE [LARGE SCALE GENOMIC DNA]</scope>
    <source>
        <strain evidence="2">NIES-44</strain>
    </source>
</reference>
<comment type="caution">
    <text evidence="1">The sequence shown here is derived from an EMBL/GenBank/DDBJ whole genome shotgun (WGS) entry which is preliminary data.</text>
</comment>
<accession>A0A0A1VWU7</accession>
<evidence type="ECO:0000313" key="1">
    <source>
        <dbReference type="EMBL" id="GAL93761.1"/>
    </source>
</evidence>
<dbReference type="EMBL" id="BBPA01000046">
    <property type="protein sequence ID" value="GAL93761.1"/>
    <property type="molecule type" value="Genomic_DNA"/>
</dbReference>
<dbReference type="Proteomes" id="UP000030321">
    <property type="component" value="Unassembled WGS sequence"/>
</dbReference>
<gene>
    <name evidence="1" type="ORF">N44_03513</name>
</gene>
<proteinExistence type="predicted"/>
<name>A0A0A1VWU7_MICAE</name>
<organism evidence="1 2">
    <name type="scientific">Microcystis aeruginosa NIES-44</name>
    <dbReference type="NCBI Taxonomy" id="449439"/>
    <lineage>
        <taxon>Bacteria</taxon>
        <taxon>Bacillati</taxon>
        <taxon>Cyanobacteriota</taxon>
        <taxon>Cyanophyceae</taxon>
        <taxon>Oscillatoriophycideae</taxon>
        <taxon>Chroococcales</taxon>
        <taxon>Microcystaceae</taxon>
        <taxon>Microcystis</taxon>
    </lineage>
</organism>